<dbReference type="GO" id="GO:0003735">
    <property type="term" value="F:structural constituent of ribosome"/>
    <property type="evidence" value="ECO:0007669"/>
    <property type="project" value="InterPro"/>
</dbReference>
<dbReference type="Gene3D" id="3.10.450.80">
    <property type="match status" value="1"/>
</dbReference>
<feature type="domain" description="Ezrin/radixin/moesin C-terminal" evidence="6">
    <location>
        <begin position="56"/>
        <end position="100"/>
    </location>
</feature>
<accession>A0AA40LV49</accession>
<evidence type="ECO:0000256" key="2">
    <source>
        <dbReference type="ARBA" id="ARBA00011133"/>
    </source>
</evidence>
<sequence>MVNVPKTRRTFCKKCGKHQPHKVTQYKKGKDSLYAQGKRRYDRKQSGYGEADHEAKEEECVEECVQQQLMTMASELSRDRDKNKRTHSIIHNENMRQGWDNSGSKQKLSIGIALLGETMIIFLDEPSIGMDPVARCLLWRTVARVHKARKAIVITSHSPQHLKSKFGSGYSPRAKVRSNRQQEALHEFKAFVDLTFAHPRQDEGAGGFTGSANQRPAFEFASWRGQSRAPGAGERGVAEGGAL</sequence>
<protein>
    <recommendedName>
        <fullName evidence="6">Ezrin/radixin/moesin C-terminal domain-containing protein</fullName>
    </recommendedName>
</protein>
<dbReference type="GO" id="GO:1990904">
    <property type="term" value="C:ribonucleoprotein complex"/>
    <property type="evidence" value="ECO:0007669"/>
    <property type="project" value="UniProtKB-KW"/>
</dbReference>
<dbReference type="InterPro" id="IPR027417">
    <property type="entry name" value="P-loop_NTPase"/>
</dbReference>
<dbReference type="SUPFAM" id="SSF48678">
    <property type="entry name" value="Moesin tail domain"/>
    <property type="match status" value="1"/>
</dbReference>
<dbReference type="PANTHER" id="PTHR10369">
    <property type="entry name" value="60S RIBOSOMAL PROTEIN L36A/L44"/>
    <property type="match status" value="1"/>
</dbReference>
<evidence type="ECO:0000256" key="4">
    <source>
        <dbReference type="ARBA" id="ARBA00023274"/>
    </source>
</evidence>
<name>A0AA40LV49_CNENI</name>
<evidence type="ECO:0000256" key="1">
    <source>
        <dbReference type="ARBA" id="ARBA00009364"/>
    </source>
</evidence>
<dbReference type="EMBL" id="JAULJE010000003">
    <property type="protein sequence ID" value="KAK1344714.1"/>
    <property type="molecule type" value="Genomic_DNA"/>
</dbReference>
<dbReference type="GO" id="GO:0006412">
    <property type="term" value="P:translation"/>
    <property type="evidence" value="ECO:0007669"/>
    <property type="project" value="InterPro"/>
</dbReference>
<dbReference type="GO" id="GO:0003779">
    <property type="term" value="F:actin binding"/>
    <property type="evidence" value="ECO:0007669"/>
    <property type="project" value="InterPro"/>
</dbReference>
<evidence type="ECO:0000256" key="3">
    <source>
        <dbReference type="ARBA" id="ARBA00022980"/>
    </source>
</evidence>
<gene>
    <name evidence="7" type="ORF">QTO34_013412</name>
</gene>
<evidence type="ECO:0000259" key="6">
    <source>
        <dbReference type="Pfam" id="PF00769"/>
    </source>
</evidence>
<dbReference type="InterPro" id="IPR011332">
    <property type="entry name" value="Ribosomal_zn-bd"/>
</dbReference>
<keyword evidence="4" id="KW-0687">Ribonucleoprotein</keyword>
<dbReference type="FunFam" id="3.10.450.80:FF:000001">
    <property type="entry name" value="60S ribosomal protein L44"/>
    <property type="match status" value="1"/>
</dbReference>
<feature type="region of interest" description="Disordered" evidence="5">
    <location>
        <begin position="221"/>
        <end position="243"/>
    </location>
</feature>
<comment type="similarity">
    <text evidence="1">Belongs to the eukaryotic ribosomal protein eL42 family.</text>
</comment>
<dbReference type="InterPro" id="IPR011259">
    <property type="entry name" value="ERM_C_dom"/>
</dbReference>
<comment type="subunit">
    <text evidence="2">Component of the large ribosomal subunit.</text>
</comment>
<keyword evidence="3" id="KW-0689">Ribosomal protein</keyword>
<dbReference type="SUPFAM" id="SSF52540">
    <property type="entry name" value="P-loop containing nucleoside triphosphate hydrolases"/>
    <property type="match status" value="1"/>
</dbReference>
<dbReference type="Pfam" id="PF00935">
    <property type="entry name" value="Ribosomal_L44"/>
    <property type="match status" value="1"/>
</dbReference>
<dbReference type="GO" id="GO:0005840">
    <property type="term" value="C:ribosome"/>
    <property type="evidence" value="ECO:0007669"/>
    <property type="project" value="UniProtKB-KW"/>
</dbReference>
<evidence type="ECO:0000313" key="7">
    <source>
        <dbReference type="EMBL" id="KAK1344714.1"/>
    </source>
</evidence>
<evidence type="ECO:0000313" key="8">
    <source>
        <dbReference type="Proteomes" id="UP001177744"/>
    </source>
</evidence>
<dbReference type="AlphaFoldDB" id="A0AA40LV49"/>
<dbReference type="Proteomes" id="UP001177744">
    <property type="component" value="Unassembled WGS sequence"/>
</dbReference>
<dbReference type="InterPro" id="IPR053708">
    <property type="entry name" value="Ribosomal_LSU_eL42"/>
</dbReference>
<dbReference type="SUPFAM" id="SSF57829">
    <property type="entry name" value="Zn-binding ribosomal proteins"/>
    <property type="match status" value="1"/>
</dbReference>
<feature type="region of interest" description="Disordered" evidence="5">
    <location>
        <begin position="25"/>
        <end position="52"/>
    </location>
</feature>
<dbReference type="InterPro" id="IPR000552">
    <property type="entry name" value="Ribosomal_eL44"/>
</dbReference>
<organism evidence="7 8">
    <name type="scientific">Cnephaeus nilssonii</name>
    <name type="common">Northern bat</name>
    <name type="synonym">Eptesicus nilssonii</name>
    <dbReference type="NCBI Taxonomy" id="3371016"/>
    <lineage>
        <taxon>Eukaryota</taxon>
        <taxon>Metazoa</taxon>
        <taxon>Chordata</taxon>
        <taxon>Craniata</taxon>
        <taxon>Vertebrata</taxon>
        <taxon>Euteleostomi</taxon>
        <taxon>Mammalia</taxon>
        <taxon>Eutheria</taxon>
        <taxon>Laurasiatheria</taxon>
        <taxon>Chiroptera</taxon>
        <taxon>Yangochiroptera</taxon>
        <taxon>Vespertilionidae</taxon>
        <taxon>Cnephaeus</taxon>
    </lineage>
</organism>
<proteinExistence type="inferred from homology"/>
<dbReference type="InterPro" id="IPR008954">
    <property type="entry name" value="Moesin_tail_sf"/>
</dbReference>
<dbReference type="Gene3D" id="3.40.50.300">
    <property type="entry name" value="P-loop containing nucleotide triphosphate hydrolases"/>
    <property type="match status" value="1"/>
</dbReference>
<comment type="caution">
    <text evidence="7">The sequence shown here is derived from an EMBL/GenBank/DDBJ whole genome shotgun (WGS) entry which is preliminary data.</text>
</comment>
<dbReference type="Pfam" id="PF00769">
    <property type="entry name" value="ERM_C"/>
    <property type="match status" value="1"/>
</dbReference>
<evidence type="ECO:0000256" key="5">
    <source>
        <dbReference type="SAM" id="MobiDB-lite"/>
    </source>
</evidence>
<reference evidence="7" key="1">
    <citation type="submission" date="2023-06" db="EMBL/GenBank/DDBJ databases">
        <title>Reference genome for the Northern bat (Eptesicus nilssonii), a most northern bat species.</title>
        <authorList>
            <person name="Laine V.N."/>
            <person name="Pulliainen A.T."/>
            <person name="Lilley T.M."/>
        </authorList>
    </citation>
    <scope>NUCLEOTIDE SEQUENCE</scope>
    <source>
        <strain evidence="7">BLF_Eptnil</strain>
        <tissue evidence="7">Kidney</tissue>
    </source>
</reference>
<keyword evidence="8" id="KW-1185">Reference proteome</keyword>